<gene>
    <name evidence="5" type="ORF">N475_15010</name>
</gene>
<accession>A0A166X0Y8</accession>
<dbReference type="PANTHER" id="PTHR43280">
    <property type="entry name" value="ARAC-FAMILY TRANSCRIPTIONAL REGULATOR"/>
    <property type="match status" value="1"/>
</dbReference>
<dbReference type="PANTHER" id="PTHR43280:SF28">
    <property type="entry name" value="HTH-TYPE TRANSCRIPTIONAL ACTIVATOR RHAS"/>
    <property type="match status" value="1"/>
</dbReference>
<evidence type="ECO:0000256" key="2">
    <source>
        <dbReference type="ARBA" id="ARBA00023125"/>
    </source>
</evidence>
<evidence type="ECO:0000256" key="1">
    <source>
        <dbReference type="ARBA" id="ARBA00023015"/>
    </source>
</evidence>
<dbReference type="Pfam" id="PF12833">
    <property type="entry name" value="HTH_18"/>
    <property type="match status" value="1"/>
</dbReference>
<dbReference type="PATRIC" id="fig|1365250.3.peg.2233"/>
<dbReference type="SUPFAM" id="SSF46689">
    <property type="entry name" value="Homeodomain-like"/>
    <property type="match status" value="1"/>
</dbReference>
<dbReference type="SMART" id="SM00342">
    <property type="entry name" value="HTH_ARAC"/>
    <property type="match status" value="1"/>
</dbReference>
<evidence type="ECO:0000313" key="6">
    <source>
        <dbReference type="Proteomes" id="UP000076643"/>
    </source>
</evidence>
<dbReference type="InterPro" id="IPR046532">
    <property type="entry name" value="DUF6597"/>
</dbReference>
<dbReference type="InterPro" id="IPR020449">
    <property type="entry name" value="Tscrpt_reg_AraC-type_HTH"/>
</dbReference>
<proteinExistence type="predicted"/>
<dbReference type="Gene3D" id="1.10.10.60">
    <property type="entry name" value="Homeodomain-like"/>
    <property type="match status" value="1"/>
</dbReference>
<keyword evidence="3" id="KW-0804">Transcription</keyword>
<feature type="domain" description="HTH araC/xylS-type" evidence="4">
    <location>
        <begin position="151"/>
        <end position="253"/>
    </location>
</feature>
<organism evidence="5 6">
    <name type="scientific">Pseudoalteromonas luteoviolacea DSM 6061</name>
    <dbReference type="NCBI Taxonomy" id="1365250"/>
    <lineage>
        <taxon>Bacteria</taxon>
        <taxon>Pseudomonadati</taxon>
        <taxon>Pseudomonadota</taxon>
        <taxon>Gammaproteobacteria</taxon>
        <taxon>Alteromonadales</taxon>
        <taxon>Pseudoalteromonadaceae</taxon>
        <taxon>Pseudoalteromonas</taxon>
    </lineage>
</organism>
<comment type="caution">
    <text evidence="5">The sequence shown here is derived from an EMBL/GenBank/DDBJ whole genome shotgun (WGS) entry which is preliminary data.</text>
</comment>
<dbReference type="EMBL" id="AUYB01000100">
    <property type="protein sequence ID" value="KZN39119.1"/>
    <property type="molecule type" value="Genomic_DNA"/>
</dbReference>
<dbReference type="RefSeq" id="WP_063365239.1">
    <property type="nucleotide sequence ID" value="NZ_AQHB01000049.1"/>
</dbReference>
<keyword evidence="2" id="KW-0238">DNA-binding</keyword>
<dbReference type="Pfam" id="PF20240">
    <property type="entry name" value="DUF6597"/>
    <property type="match status" value="1"/>
</dbReference>
<dbReference type="PROSITE" id="PS01124">
    <property type="entry name" value="HTH_ARAC_FAMILY_2"/>
    <property type="match status" value="1"/>
</dbReference>
<dbReference type="InterPro" id="IPR018060">
    <property type="entry name" value="HTH_AraC"/>
</dbReference>
<evidence type="ECO:0000313" key="5">
    <source>
        <dbReference type="EMBL" id="KZN39119.1"/>
    </source>
</evidence>
<evidence type="ECO:0000259" key="4">
    <source>
        <dbReference type="PROSITE" id="PS01124"/>
    </source>
</evidence>
<protein>
    <recommendedName>
        <fullName evidence="4">HTH araC/xylS-type domain-containing protein</fullName>
    </recommendedName>
</protein>
<dbReference type="GO" id="GO:0043565">
    <property type="term" value="F:sequence-specific DNA binding"/>
    <property type="evidence" value="ECO:0007669"/>
    <property type="project" value="InterPro"/>
</dbReference>
<dbReference type="GO" id="GO:0003700">
    <property type="term" value="F:DNA-binding transcription factor activity"/>
    <property type="evidence" value="ECO:0007669"/>
    <property type="project" value="InterPro"/>
</dbReference>
<evidence type="ECO:0000256" key="3">
    <source>
        <dbReference type="ARBA" id="ARBA00023163"/>
    </source>
</evidence>
<dbReference type="InterPro" id="IPR009057">
    <property type="entry name" value="Homeodomain-like_sf"/>
</dbReference>
<dbReference type="AlphaFoldDB" id="A0A166X0Y8"/>
<keyword evidence="1" id="KW-0805">Transcription regulation</keyword>
<keyword evidence="6" id="KW-1185">Reference proteome</keyword>
<sequence>MYTVIPPPHSLAPYVINFWYCCGAVPVMPQAIHSDGCISILLVMSGESNINNAAIRSGAFLLGPQTTSHLWHFKSDKQTMFGVRLTPLGAKHFTHMPLKYAKNQCIELQEFISIIPLQMKVISPIMEPIQRIYSLCEWLETHFNHISYHLPDAYYLISSQIDSKARSIKLSDLYDTMGMNGRRVERAFIEVLGISAKEYATLVEVSKSRSVIKCNPHKSLTDIAYDLEYTDQSHFIRQFKKVMKITPKQYRMRLPT</sequence>
<dbReference type="Proteomes" id="UP000076643">
    <property type="component" value="Unassembled WGS sequence"/>
</dbReference>
<reference evidence="5 6" key="1">
    <citation type="submission" date="2013-07" db="EMBL/GenBank/DDBJ databases">
        <title>Comparative Genomic and Metabolomic Analysis of Twelve Strains of Pseudoalteromonas luteoviolacea.</title>
        <authorList>
            <person name="Vynne N.G."/>
            <person name="Mansson M."/>
            <person name="Gram L."/>
        </authorList>
    </citation>
    <scope>NUCLEOTIDE SEQUENCE [LARGE SCALE GENOMIC DNA]</scope>
    <source>
        <strain evidence="5 6">DSM 6061</strain>
    </source>
</reference>
<name>A0A166X0Y8_9GAMM</name>
<dbReference type="PRINTS" id="PR00032">
    <property type="entry name" value="HTHARAC"/>
</dbReference>